<dbReference type="AlphaFoldDB" id="A0A9P4JFW4"/>
<feature type="transmembrane region" description="Helical" evidence="1">
    <location>
        <begin position="12"/>
        <end position="33"/>
    </location>
</feature>
<accession>A0A9P4JFW4</accession>
<evidence type="ECO:0000256" key="1">
    <source>
        <dbReference type="SAM" id="Phobius"/>
    </source>
</evidence>
<organism evidence="2 3">
    <name type="scientific">Delitschia confertaspora ATCC 74209</name>
    <dbReference type="NCBI Taxonomy" id="1513339"/>
    <lineage>
        <taxon>Eukaryota</taxon>
        <taxon>Fungi</taxon>
        <taxon>Dikarya</taxon>
        <taxon>Ascomycota</taxon>
        <taxon>Pezizomycotina</taxon>
        <taxon>Dothideomycetes</taxon>
        <taxon>Pleosporomycetidae</taxon>
        <taxon>Pleosporales</taxon>
        <taxon>Delitschiaceae</taxon>
        <taxon>Delitschia</taxon>
    </lineage>
</organism>
<keyword evidence="1" id="KW-0472">Membrane</keyword>
<comment type="caution">
    <text evidence="2">The sequence shown here is derived from an EMBL/GenBank/DDBJ whole genome shotgun (WGS) entry which is preliminary data.</text>
</comment>
<keyword evidence="3" id="KW-1185">Reference proteome</keyword>
<proteinExistence type="predicted"/>
<keyword evidence="1" id="KW-0812">Transmembrane</keyword>
<keyword evidence="1" id="KW-1133">Transmembrane helix</keyword>
<protein>
    <submittedName>
        <fullName evidence="2">Uncharacterized protein</fullName>
    </submittedName>
</protein>
<sequence length="136" mass="15164">MLSDRFFSKWLFSFLIDINALGYLDLLLLYLTIPLNRVPQIPRKLPVRKGSVLHISSAPNPSLKRSRARASNGGCGSATVRGEVEDLGMGRVVDEKIFLEALRRVANQVGFDYRCRVTYGRVGGWSMSCVVLCSEV</sequence>
<name>A0A9P4JFW4_9PLEO</name>
<evidence type="ECO:0000313" key="2">
    <source>
        <dbReference type="EMBL" id="KAF2198390.1"/>
    </source>
</evidence>
<dbReference type="Proteomes" id="UP000799536">
    <property type="component" value="Unassembled WGS sequence"/>
</dbReference>
<gene>
    <name evidence="2" type="ORF">GQ43DRAFT_443379</name>
</gene>
<reference evidence="2" key="1">
    <citation type="journal article" date="2020" name="Stud. Mycol.">
        <title>101 Dothideomycetes genomes: a test case for predicting lifestyles and emergence of pathogens.</title>
        <authorList>
            <person name="Haridas S."/>
            <person name="Albert R."/>
            <person name="Binder M."/>
            <person name="Bloem J."/>
            <person name="Labutti K."/>
            <person name="Salamov A."/>
            <person name="Andreopoulos B."/>
            <person name="Baker S."/>
            <person name="Barry K."/>
            <person name="Bills G."/>
            <person name="Bluhm B."/>
            <person name="Cannon C."/>
            <person name="Castanera R."/>
            <person name="Culley D."/>
            <person name="Daum C."/>
            <person name="Ezra D."/>
            <person name="Gonzalez J."/>
            <person name="Henrissat B."/>
            <person name="Kuo A."/>
            <person name="Liang C."/>
            <person name="Lipzen A."/>
            <person name="Lutzoni F."/>
            <person name="Magnuson J."/>
            <person name="Mondo S."/>
            <person name="Nolan M."/>
            <person name="Ohm R."/>
            <person name="Pangilinan J."/>
            <person name="Park H.-J."/>
            <person name="Ramirez L."/>
            <person name="Alfaro M."/>
            <person name="Sun H."/>
            <person name="Tritt A."/>
            <person name="Yoshinaga Y."/>
            <person name="Zwiers L.-H."/>
            <person name="Turgeon B."/>
            <person name="Goodwin S."/>
            <person name="Spatafora J."/>
            <person name="Crous P."/>
            <person name="Grigoriev I."/>
        </authorList>
    </citation>
    <scope>NUCLEOTIDE SEQUENCE</scope>
    <source>
        <strain evidence="2">ATCC 74209</strain>
    </source>
</reference>
<evidence type="ECO:0000313" key="3">
    <source>
        <dbReference type="Proteomes" id="UP000799536"/>
    </source>
</evidence>
<dbReference type="EMBL" id="ML994147">
    <property type="protein sequence ID" value="KAF2198390.1"/>
    <property type="molecule type" value="Genomic_DNA"/>
</dbReference>